<protein>
    <submittedName>
        <fullName evidence="2">Uncharacterized protein</fullName>
    </submittedName>
</protein>
<dbReference type="EMBL" id="OD568983">
    <property type="protein sequence ID" value="CAD7447533.1"/>
    <property type="molecule type" value="Genomic_DNA"/>
</dbReference>
<reference evidence="2" key="1">
    <citation type="submission" date="2020-11" db="EMBL/GenBank/DDBJ databases">
        <authorList>
            <person name="Tran Van P."/>
        </authorList>
    </citation>
    <scope>NUCLEOTIDE SEQUENCE</scope>
</reference>
<proteinExistence type="predicted"/>
<sequence length="149" mass="16705">MRIWSILAEGGGDGEGDSTEKSCKSSLKDSQAPFYSKMLPEQTIIEDPPSVTIPTKVMTEIVQDSHKHCVRAVDDTTFQSMMERQYELLRKEHMKEIDDGKQRPAEETHSAPVEPVGNSAEKVDVQSHKEHCERTAFEKSETGSVNALR</sequence>
<feature type="region of interest" description="Disordered" evidence="1">
    <location>
        <begin position="95"/>
        <end position="149"/>
    </location>
</feature>
<dbReference type="AlphaFoldDB" id="A0A7R9I4V5"/>
<gene>
    <name evidence="2" type="ORF">TBIB3V08_LOCUS9845</name>
</gene>
<feature type="compositionally biased region" description="Basic and acidic residues" evidence="1">
    <location>
        <begin position="121"/>
        <end position="141"/>
    </location>
</feature>
<name>A0A7R9I4V5_9NEOP</name>
<accession>A0A7R9I4V5</accession>
<feature type="compositionally biased region" description="Basic and acidic residues" evidence="1">
    <location>
        <begin position="95"/>
        <end position="109"/>
    </location>
</feature>
<evidence type="ECO:0000256" key="1">
    <source>
        <dbReference type="SAM" id="MobiDB-lite"/>
    </source>
</evidence>
<organism evidence="2">
    <name type="scientific">Timema bartmani</name>
    <dbReference type="NCBI Taxonomy" id="61472"/>
    <lineage>
        <taxon>Eukaryota</taxon>
        <taxon>Metazoa</taxon>
        <taxon>Ecdysozoa</taxon>
        <taxon>Arthropoda</taxon>
        <taxon>Hexapoda</taxon>
        <taxon>Insecta</taxon>
        <taxon>Pterygota</taxon>
        <taxon>Neoptera</taxon>
        <taxon>Polyneoptera</taxon>
        <taxon>Phasmatodea</taxon>
        <taxon>Timematodea</taxon>
        <taxon>Timematoidea</taxon>
        <taxon>Timematidae</taxon>
        <taxon>Timema</taxon>
    </lineage>
</organism>
<evidence type="ECO:0000313" key="2">
    <source>
        <dbReference type="EMBL" id="CAD7447533.1"/>
    </source>
</evidence>
<feature type="region of interest" description="Disordered" evidence="1">
    <location>
        <begin position="8"/>
        <end position="29"/>
    </location>
</feature>
<feature type="compositionally biased region" description="Basic and acidic residues" evidence="1">
    <location>
        <begin position="18"/>
        <end position="27"/>
    </location>
</feature>